<evidence type="ECO:0000313" key="1">
    <source>
        <dbReference type="EMBL" id="CAI9266051.1"/>
    </source>
</evidence>
<gene>
    <name evidence="1" type="ORF">LSALG_LOCUS6626</name>
</gene>
<dbReference type="EMBL" id="OX465086">
    <property type="protein sequence ID" value="CAI9266051.1"/>
    <property type="molecule type" value="Genomic_DNA"/>
</dbReference>
<protein>
    <submittedName>
        <fullName evidence="1">Uncharacterized protein</fullName>
    </submittedName>
</protein>
<name>A0AA35UW16_LACSI</name>
<sequence length="234" mass="25622">MASKEISSIHIMISKLTLTSLSDIMKNYHIDFEFHPRFPEPMDAIVDALEGVAGPSPDLSLEEQRVIDLLSKNFVKWTDLEELIQLSSKSIDLVLSLEPPATCTPHECLVIIDPGLKHAEENLPSPDVEAPGSGIHLHHTLNQKLFGARFGLFQAFNIESTTITVDPIHIGLGVPGSSNLTPVVNFDTTPLFGGDSHPELVVDVSQSTSKQIVLPSYEKDAHMPTLVTLETLFP</sequence>
<accession>A0AA35UW16</accession>
<proteinExistence type="predicted"/>
<dbReference type="Proteomes" id="UP001177003">
    <property type="component" value="Chromosome 0"/>
</dbReference>
<keyword evidence="2" id="KW-1185">Reference proteome</keyword>
<organism evidence="1 2">
    <name type="scientific">Lactuca saligna</name>
    <name type="common">Willowleaf lettuce</name>
    <dbReference type="NCBI Taxonomy" id="75948"/>
    <lineage>
        <taxon>Eukaryota</taxon>
        <taxon>Viridiplantae</taxon>
        <taxon>Streptophyta</taxon>
        <taxon>Embryophyta</taxon>
        <taxon>Tracheophyta</taxon>
        <taxon>Spermatophyta</taxon>
        <taxon>Magnoliopsida</taxon>
        <taxon>eudicotyledons</taxon>
        <taxon>Gunneridae</taxon>
        <taxon>Pentapetalae</taxon>
        <taxon>asterids</taxon>
        <taxon>campanulids</taxon>
        <taxon>Asterales</taxon>
        <taxon>Asteraceae</taxon>
        <taxon>Cichorioideae</taxon>
        <taxon>Cichorieae</taxon>
        <taxon>Lactucinae</taxon>
        <taxon>Lactuca</taxon>
    </lineage>
</organism>
<dbReference type="AlphaFoldDB" id="A0AA35UW16"/>
<reference evidence="1" key="1">
    <citation type="submission" date="2023-04" db="EMBL/GenBank/DDBJ databases">
        <authorList>
            <person name="Vijverberg K."/>
            <person name="Xiong W."/>
            <person name="Schranz E."/>
        </authorList>
    </citation>
    <scope>NUCLEOTIDE SEQUENCE</scope>
</reference>
<evidence type="ECO:0000313" key="2">
    <source>
        <dbReference type="Proteomes" id="UP001177003"/>
    </source>
</evidence>